<evidence type="ECO:0000256" key="3">
    <source>
        <dbReference type="ARBA" id="ARBA00022448"/>
    </source>
</evidence>
<organism evidence="10 11">
    <name type="scientific">Mytilus edulis</name>
    <name type="common">Blue mussel</name>
    <dbReference type="NCBI Taxonomy" id="6550"/>
    <lineage>
        <taxon>Eukaryota</taxon>
        <taxon>Metazoa</taxon>
        <taxon>Spiralia</taxon>
        <taxon>Lophotrochozoa</taxon>
        <taxon>Mollusca</taxon>
        <taxon>Bivalvia</taxon>
        <taxon>Autobranchia</taxon>
        <taxon>Pteriomorphia</taxon>
        <taxon>Mytilida</taxon>
        <taxon>Mytiloidea</taxon>
        <taxon>Mytilidae</taxon>
        <taxon>Mytilinae</taxon>
        <taxon>Mytilus</taxon>
    </lineage>
</organism>
<keyword evidence="11" id="KW-1185">Reference proteome</keyword>
<dbReference type="InterPro" id="IPR050391">
    <property type="entry name" value="Mito_Metabolite_Transporter"/>
</dbReference>
<comment type="subcellular location">
    <subcellularLocation>
        <location evidence="1">Membrane</location>
        <topology evidence="1">Multi-pass membrane protein</topology>
    </subcellularLocation>
</comment>
<name>A0A8S3TJ97_MYTED</name>
<dbReference type="InterPro" id="IPR023395">
    <property type="entry name" value="MCP_dom_sf"/>
</dbReference>
<keyword evidence="6" id="KW-1133">Transmembrane helix</keyword>
<sequence>MTGGDRQSALVNADSFWFTYTLSSIAAIIAETVTYPLDLTKTRLQIQGEKHVGGHNVAGQKRGMVKTIVGIVYTGCRISFYEIIREKILKKNSDGSFPVWKSSLGGLTAGAMGQFIASPTDLVKVQMQMEGRRRLEGKPPRVKSTTQAFRKIITEEGFRGLYRGVVPNVQRAALINMGDLATYDTVKHGVLQYTSLTDNWVTHTISG</sequence>
<dbReference type="SUPFAM" id="SSF103506">
    <property type="entry name" value="Mitochondrial carrier"/>
    <property type="match status" value="1"/>
</dbReference>
<dbReference type="Gene3D" id="1.50.40.10">
    <property type="entry name" value="Mitochondrial carrier domain"/>
    <property type="match status" value="1"/>
</dbReference>
<gene>
    <name evidence="10" type="ORF">MEDL_43879</name>
</gene>
<feature type="repeat" description="Solcar" evidence="8">
    <location>
        <begin position="97"/>
        <end position="189"/>
    </location>
</feature>
<evidence type="ECO:0000313" key="11">
    <source>
        <dbReference type="Proteomes" id="UP000683360"/>
    </source>
</evidence>
<dbReference type="PROSITE" id="PS50920">
    <property type="entry name" value="SOLCAR"/>
    <property type="match status" value="2"/>
</dbReference>
<keyword evidence="7 8" id="KW-0472">Membrane</keyword>
<keyword evidence="5" id="KW-0677">Repeat</keyword>
<evidence type="ECO:0000256" key="8">
    <source>
        <dbReference type="PROSITE-ProRule" id="PRU00282"/>
    </source>
</evidence>
<dbReference type="OrthoDB" id="756301at2759"/>
<evidence type="ECO:0000256" key="4">
    <source>
        <dbReference type="ARBA" id="ARBA00022692"/>
    </source>
</evidence>
<dbReference type="EMBL" id="CAJPWZ010002131">
    <property type="protein sequence ID" value="CAG2231167.1"/>
    <property type="molecule type" value="Genomic_DNA"/>
</dbReference>
<dbReference type="Pfam" id="PF00153">
    <property type="entry name" value="Mito_carr"/>
    <property type="match status" value="2"/>
</dbReference>
<evidence type="ECO:0000256" key="5">
    <source>
        <dbReference type="ARBA" id="ARBA00022737"/>
    </source>
</evidence>
<evidence type="ECO:0000256" key="2">
    <source>
        <dbReference type="ARBA" id="ARBA00006375"/>
    </source>
</evidence>
<dbReference type="PANTHER" id="PTHR45618">
    <property type="entry name" value="MITOCHONDRIAL DICARBOXYLATE CARRIER-RELATED"/>
    <property type="match status" value="1"/>
</dbReference>
<evidence type="ECO:0000256" key="1">
    <source>
        <dbReference type="ARBA" id="ARBA00004141"/>
    </source>
</evidence>
<dbReference type="GO" id="GO:0016020">
    <property type="term" value="C:membrane"/>
    <property type="evidence" value="ECO:0007669"/>
    <property type="project" value="UniProtKB-SubCell"/>
</dbReference>
<accession>A0A8S3TJ97</accession>
<feature type="repeat" description="Solcar" evidence="8">
    <location>
        <begin position="14"/>
        <end position="87"/>
    </location>
</feature>
<comment type="caution">
    <text evidence="10">The sequence shown here is derived from an EMBL/GenBank/DDBJ whole genome shotgun (WGS) entry which is preliminary data.</text>
</comment>
<reference evidence="10" key="1">
    <citation type="submission" date="2021-03" db="EMBL/GenBank/DDBJ databases">
        <authorList>
            <person name="Bekaert M."/>
        </authorList>
    </citation>
    <scope>NUCLEOTIDE SEQUENCE</scope>
</reference>
<dbReference type="Proteomes" id="UP000683360">
    <property type="component" value="Unassembled WGS sequence"/>
</dbReference>
<evidence type="ECO:0000256" key="9">
    <source>
        <dbReference type="RuleBase" id="RU000488"/>
    </source>
</evidence>
<proteinExistence type="inferred from homology"/>
<evidence type="ECO:0000256" key="6">
    <source>
        <dbReference type="ARBA" id="ARBA00022989"/>
    </source>
</evidence>
<comment type="similarity">
    <text evidence="2 9">Belongs to the mitochondrial carrier (TC 2.A.29) family.</text>
</comment>
<keyword evidence="4 8" id="KW-0812">Transmembrane</keyword>
<keyword evidence="3 9" id="KW-0813">Transport</keyword>
<dbReference type="AlphaFoldDB" id="A0A8S3TJ97"/>
<dbReference type="InterPro" id="IPR018108">
    <property type="entry name" value="MCP_transmembrane"/>
</dbReference>
<protein>
    <submittedName>
        <fullName evidence="10">SLC25A27</fullName>
    </submittedName>
</protein>
<evidence type="ECO:0000313" key="10">
    <source>
        <dbReference type="EMBL" id="CAG2231167.1"/>
    </source>
</evidence>
<evidence type="ECO:0000256" key="7">
    <source>
        <dbReference type="ARBA" id="ARBA00023136"/>
    </source>
</evidence>